<dbReference type="InParanoid" id="H3GW91"/>
<organism evidence="1 2">
    <name type="scientific">Phytophthora ramorum</name>
    <name type="common">Sudden oak death agent</name>
    <dbReference type="NCBI Taxonomy" id="164328"/>
    <lineage>
        <taxon>Eukaryota</taxon>
        <taxon>Sar</taxon>
        <taxon>Stramenopiles</taxon>
        <taxon>Oomycota</taxon>
        <taxon>Peronosporomycetes</taxon>
        <taxon>Peronosporales</taxon>
        <taxon>Peronosporaceae</taxon>
        <taxon>Phytophthora</taxon>
    </lineage>
</organism>
<dbReference type="eggNOG" id="KOG4108">
    <property type="taxonomic scope" value="Eukaryota"/>
</dbReference>
<dbReference type="GO" id="GO:0005868">
    <property type="term" value="C:cytoplasmic dynein complex"/>
    <property type="evidence" value="ECO:0000318"/>
    <property type="project" value="GO_Central"/>
</dbReference>
<proteinExistence type="predicted"/>
<dbReference type="VEuPathDB" id="FungiDB:KRP23_3809"/>
<dbReference type="Proteomes" id="UP000005238">
    <property type="component" value="Unassembled WGS sequence"/>
</dbReference>
<dbReference type="GO" id="GO:0007018">
    <property type="term" value="P:microtubule-based movement"/>
    <property type="evidence" value="ECO:0000318"/>
    <property type="project" value="GO_Central"/>
</dbReference>
<sequence length="100" mass="11028">MPAPPEGSRALQLNPKAKPSATKMKQVIGQVLVDKLDNASYQSDRAAALTKEIADAVKMQLKECNFPRFKYVVQVVIGEQRGEGVSDFFQRGTHTMSTTM</sequence>
<dbReference type="Pfam" id="PF03645">
    <property type="entry name" value="Tctex-1"/>
    <property type="match status" value="1"/>
</dbReference>
<dbReference type="EnsemblProtists" id="Phyra81727">
    <property type="protein sequence ID" value="Phyra81727"/>
    <property type="gene ID" value="Phyra81727"/>
</dbReference>
<dbReference type="CDD" id="cd21459">
    <property type="entry name" value="DLC-like_TCTEX1D2"/>
    <property type="match status" value="1"/>
</dbReference>
<dbReference type="AlphaFoldDB" id="H3GW91"/>
<evidence type="ECO:0000313" key="1">
    <source>
        <dbReference type="EnsemblProtists" id="Phyra81727"/>
    </source>
</evidence>
<evidence type="ECO:0008006" key="3">
    <source>
        <dbReference type="Google" id="ProtNLM"/>
    </source>
</evidence>
<accession>H3GW91</accession>
<protein>
    <recommendedName>
        <fullName evidence="3">Tctex1 domain-containing protein 2</fullName>
    </recommendedName>
</protein>
<dbReference type="EMBL" id="DS566059">
    <property type="status" value="NOT_ANNOTATED_CDS"/>
    <property type="molecule type" value="Genomic_DNA"/>
</dbReference>
<evidence type="ECO:0000313" key="2">
    <source>
        <dbReference type="Proteomes" id="UP000005238"/>
    </source>
</evidence>
<dbReference type="InterPro" id="IPR005334">
    <property type="entry name" value="Tctex-1-like"/>
</dbReference>
<keyword evidence="2" id="KW-1185">Reference proteome</keyword>
<reference evidence="1" key="2">
    <citation type="submission" date="2015-06" db="UniProtKB">
        <authorList>
            <consortium name="EnsemblProtists"/>
        </authorList>
    </citation>
    <scope>IDENTIFICATION</scope>
    <source>
        <strain evidence="1">Pr102</strain>
    </source>
</reference>
<dbReference type="InterPro" id="IPR038586">
    <property type="entry name" value="Tctex-1-like_sf"/>
</dbReference>
<dbReference type="GO" id="GO:0005737">
    <property type="term" value="C:cytoplasm"/>
    <property type="evidence" value="ECO:0000318"/>
    <property type="project" value="GO_Central"/>
</dbReference>
<dbReference type="PANTHER" id="PTHR21255:SF7">
    <property type="entry name" value="DYNEIN LIGHT CHAIN TCTEX-TYPE PROTEIN 2B"/>
    <property type="match status" value="1"/>
</dbReference>
<dbReference type="GO" id="GO:0045505">
    <property type="term" value="F:dynein intermediate chain binding"/>
    <property type="evidence" value="ECO:0000318"/>
    <property type="project" value="GO_Central"/>
</dbReference>
<dbReference type="PANTHER" id="PTHR21255">
    <property type="entry name" value="T-COMPLEX-ASSOCIATED-TESTIS-EXPRESSED 1/ DYNEIN LIGHT CHAIN"/>
    <property type="match status" value="1"/>
</dbReference>
<name>H3GW91_PHYRM</name>
<dbReference type="VEuPathDB" id="FungiDB:KRP22_2949"/>
<dbReference type="STRING" id="164328.H3GW91"/>
<reference evidence="2" key="1">
    <citation type="journal article" date="2006" name="Science">
        <title>Phytophthora genome sequences uncover evolutionary origins and mechanisms of pathogenesis.</title>
        <authorList>
            <person name="Tyler B.M."/>
            <person name="Tripathy S."/>
            <person name="Zhang X."/>
            <person name="Dehal P."/>
            <person name="Jiang R.H."/>
            <person name="Aerts A."/>
            <person name="Arredondo F.D."/>
            <person name="Baxter L."/>
            <person name="Bensasson D."/>
            <person name="Beynon J.L."/>
            <person name="Chapman J."/>
            <person name="Damasceno C.M."/>
            <person name="Dorrance A.E."/>
            <person name="Dou D."/>
            <person name="Dickerman A.W."/>
            <person name="Dubchak I.L."/>
            <person name="Garbelotto M."/>
            <person name="Gijzen M."/>
            <person name="Gordon S.G."/>
            <person name="Govers F."/>
            <person name="Grunwald N.J."/>
            <person name="Huang W."/>
            <person name="Ivors K.L."/>
            <person name="Jones R.W."/>
            <person name="Kamoun S."/>
            <person name="Krampis K."/>
            <person name="Lamour K.H."/>
            <person name="Lee M.K."/>
            <person name="McDonald W.H."/>
            <person name="Medina M."/>
            <person name="Meijer H.J."/>
            <person name="Nordberg E.K."/>
            <person name="Maclean D.J."/>
            <person name="Ospina-Giraldo M.D."/>
            <person name="Morris P.F."/>
            <person name="Phuntumart V."/>
            <person name="Putnam N.H."/>
            <person name="Rash S."/>
            <person name="Rose J.K."/>
            <person name="Sakihama Y."/>
            <person name="Salamov A.A."/>
            <person name="Savidor A."/>
            <person name="Scheuring C.F."/>
            <person name="Smith B.M."/>
            <person name="Sobral B.W."/>
            <person name="Terry A."/>
            <person name="Torto-Alalibo T.A."/>
            <person name="Win J."/>
            <person name="Xu Z."/>
            <person name="Zhang H."/>
            <person name="Grigoriev I.V."/>
            <person name="Rokhsar D.S."/>
            <person name="Boore J.L."/>
        </authorList>
    </citation>
    <scope>NUCLEOTIDE SEQUENCE [LARGE SCALE GENOMIC DNA]</scope>
    <source>
        <strain evidence="2">Pr102</strain>
    </source>
</reference>
<dbReference type="HOGENOM" id="CLU_097204_8_1_1"/>
<dbReference type="Gene3D" id="3.30.1140.40">
    <property type="entry name" value="Tctex-1"/>
    <property type="match status" value="1"/>
</dbReference>